<evidence type="ECO:0000313" key="1">
    <source>
        <dbReference type="EMBL" id="KKL57558.1"/>
    </source>
</evidence>
<feature type="non-terminal residue" evidence="1">
    <location>
        <position position="1"/>
    </location>
</feature>
<dbReference type="AlphaFoldDB" id="A0A0F9D732"/>
<gene>
    <name evidence="1" type="ORF">LCGC14_2234180</name>
</gene>
<sequence length="150" mass="16354">NGTVILSDMPVGALLFIEKQLVLLHALASQIPVLDVDKTWSYDENAGLFTTPPVETLRTQKIEEPLVLYPATPEHPAQTKMVSKDVPAGTWTTIHLSGCMAADEKEAMLVRIEALQDGVKKARVLANTTDVVQEGGKKIASVVLDFVFEK</sequence>
<dbReference type="EMBL" id="LAZR01030124">
    <property type="protein sequence ID" value="KKL57558.1"/>
    <property type="molecule type" value="Genomic_DNA"/>
</dbReference>
<protein>
    <submittedName>
        <fullName evidence="1">Uncharacterized protein</fullName>
    </submittedName>
</protein>
<name>A0A0F9D732_9ZZZZ</name>
<dbReference type="InterPro" id="IPR057195">
    <property type="entry name" value="DUF7873"/>
</dbReference>
<proteinExistence type="predicted"/>
<reference evidence="1" key="1">
    <citation type="journal article" date="2015" name="Nature">
        <title>Complex archaea that bridge the gap between prokaryotes and eukaryotes.</title>
        <authorList>
            <person name="Spang A."/>
            <person name="Saw J.H."/>
            <person name="Jorgensen S.L."/>
            <person name="Zaremba-Niedzwiedzka K."/>
            <person name="Martijn J."/>
            <person name="Lind A.E."/>
            <person name="van Eijk R."/>
            <person name="Schleper C."/>
            <person name="Guy L."/>
            <person name="Ettema T.J."/>
        </authorList>
    </citation>
    <scope>NUCLEOTIDE SEQUENCE</scope>
</reference>
<organism evidence="1">
    <name type="scientific">marine sediment metagenome</name>
    <dbReference type="NCBI Taxonomy" id="412755"/>
    <lineage>
        <taxon>unclassified sequences</taxon>
        <taxon>metagenomes</taxon>
        <taxon>ecological metagenomes</taxon>
    </lineage>
</organism>
<dbReference type="Pfam" id="PF25283">
    <property type="entry name" value="DUF7873"/>
    <property type="match status" value="1"/>
</dbReference>
<comment type="caution">
    <text evidence="1">The sequence shown here is derived from an EMBL/GenBank/DDBJ whole genome shotgun (WGS) entry which is preliminary data.</text>
</comment>
<accession>A0A0F9D732</accession>